<feature type="region of interest" description="Disordered" evidence="1">
    <location>
        <begin position="24"/>
        <end position="58"/>
    </location>
</feature>
<sequence>MEMMNTPANLEGCLSQGTSALVAKEKVPDGPSPTFPNPKLDRESQTTLPSANEEREKEKSYRCVFRAMSLTAVTAAVTGVTTHTVVTTVEIIREVMVEVTVKDTAEVTEEDMGEVTMKDTAEVTVKDTAEVTVKDTAEVTVKDTAEVTVKDTAEVTTTDTAEVTVEDMAEVTVEDMAEVTVVYTEKAIMDLLILGIRTNSTENTSETSNDLHSCEGNSCSCRLRTLQMAIKPWRSRGARGVVEVAMMTVICQPSFVAEGGRLLGVVRARLMCVPCQPEHPTIHDKRKIHYGRETMGLARTEKEEVMKFTLILCVLAMIMALALGSGDTHDTGHAADAHGDAHAADGHGDAHGEEHGSGASPLTLASTLFSFVVLSTLSKLR</sequence>
<evidence type="ECO:0000313" key="3">
    <source>
        <dbReference type="Proteomes" id="UP000245119"/>
    </source>
</evidence>
<comment type="caution">
    <text evidence="2">The sequence shown here is derived from an EMBL/GenBank/DDBJ whole genome shotgun (WGS) entry which is preliminary data.</text>
</comment>
<gene>
    <name evidence="2" type="ORF">C0Q70_03828</name>
</gene>
<proteinExistence type="predicted"/>
<organism evidence="2 3">
    <name type="scientific">Pomacea canaliculata</name>
    <name type="common">Golden apple snail</name>
    <dbReference type="NCBI Taxonomy" id="400727"/>
    <lineage>
        <taxon>Eukaryota</taxon>
        <taxon>Metazoa</taxon>
        <taxon>Spiralia</taxon>
        <taxon>Lophotrochozoa</taxon>
        <taxon>Mollusca</taxon>
        <taxon>Gastropoda</taxon>
        <taxon>Caenogastropoda</taxon>
        <taxon>Architaenioglossa</taxon>
        <taxon>Ampullarioidea</taxon>
        <taxon>Ampullariidae</taxon>
        <taxon>Pomacea</taxon>
    </lineage>
</organism>
<reference evidence="2 3" key="1">
    <citation type="submission" date="2018-04" db="EMBL/GenBank/DDBJ databases">
        <title>The genome of golden apple snail Pomacea canaliculata provides insight into stress tolerance and invasive adaptation.</title>
        <authorList>
            <person name="Liu C."/>
            <person name="Liu B."/>
            <person name="Ren Y."/>
            <person name="Zhang Y."/>
            <person name="Wang H."/>
            <person name="Li S."/>
            <person name="Jiang F."/>
            <person name="Yin L."/>
            <person name="Zhang G."/>
            <person name="Qian W."/>
            <person name="Fan W."/>
        </authorList>
    </citation>
    <scope>NUCLEOTIDE SEQUENCE [LARGE SCALE GENOMIC DNA]</scope>
    <source>
        <strain evidence="2">SZHN2017</strain>
        <tissue evidence="2">Muscle</tissue>
    </source>
</reference>
<feature type="region of interest" description="Disordered" evidence="1">
    <location>
        <begin position="333"/>
        <end position="357"/>
    </location>
</feature>
<accession>A0A2T7PTT9</accession>
<keyword evidence="3" id="KW-1185">Reference proteome</keyword>
<evidence type="ECO:0000313" key="2">
    <source>
        <dbReference type="EMBL" id="PVD36838.1"/>
    </source>
</evidence>
<dbReference type="AlphaFoldDB" id="A0A2T7PTT9"/>
<dbReference type="Proteomes" id="UP000245119">
    <property type="component" value="Linkage Group LG2"/>
</dbReference>
<dbReference type="EMBL" id="PZQS01000002">
    <property type="protein sequence ID" value="PVD36838.1"/>
    <property type="molecule type" value="Genomic_DNA"/>
</dbReference>
<feature type="compositionally biased region" description="Basic and acidic residues" evidence="1">
    <location>
        <begin position="333"/>
        <end position="356"/>
    </location>
</feature>
<evidence type="ECO:0000256" key="1">
    <source>
        <dbReference type="SAM" id="MobiDB-lite"/>
    </source>
</evidence>
<name>A0A2T7PTT9_POMCA</name>
<protein>
    <submittedName>
        <fullName evidence="2">Uncharacterized protein</fullName>
    </submittedName>
</protein>